<dbReference type="EMBL" id="EF656452">
    <property type="protein sequence ID" value="ABV22505.1"/>
    <property type="molecule type" value="mRNA"/>
</dbReference>
<evidence type="ECO:0000256" key="16">
    <source>
        <dbReference type="ARBA" id="ARBA00082958"/>
    </source>
</evidence>
<evidence type="ECO:0000256" key="5">
    <source>
        <dbReference type="ARBA" id="ARBA00022827"/>
    </source>
</evidence>
<accession>B0LD08</accession>
<dbReference type="GO" id="GO:0048038">
    <property type="term" value="F:quinone binding"/>
    <property type="evidence" value="ECO:0007669"/>
    <property type="project" value="UniProtKB-KW"/>
</dbReference>
<comment type="subcellular location">
    <subcellularLocation>
        <location evidence="2">Mitochondrion</location>
    </subcellularLocation>
</comment>
<comment type="catalytic activity">
    <reaction evidence="10">
        <text>ubiquinone-10 + hydrogen sulfide + glutathione + H(+) = S-sulfanylglutathione + ubiquinol-10</text>
        <dbReference type="Rhea" id="RHEA:62608"/>
        <dbReference type="ChEBI" id="CHEBI:15378"/>
        <dbReference type="ChEBI" id="CHEBI:29919"/>
        <dbReference type="ChEBI" id="CHEBI:46245"/>
        <dbReference type="ChEBI" id="CHEBI:57925"/>
        <dbReference type="ChEBI" id="CHEBI:58905"/>
        <dbReference type="ChEBI" id="CHEBI:64183"/>
    </reaction>
    <physiologicalReaction direction="left-to-right" evidence="10">
        <dbReference type="Rhea" id="RHEA:62609"/>
    </physiologicalReaction>
</comment>
<keyword evidence="6" id="KW-0809">Transit peptide</keyword>
<gene>
    <name evidence="18" type="primary">SQR</name>
</gene>
<evidence type="ECO:0000256" key="11">
    <source>
        <dbReference type="ARBA" id="ARBA00052986"/>
    </source>
</evidence>
<evidence type="ECO:0000259" key="17">
    <source>
        <dbReference type="Pfam" id="PF07992"/>
    </source>
</evidence>
<keyword evidence="4" id="KW-0874">Quinone</keyword>
<comment type="catalytic activity">
    <reaction evidence="9">
        <text>ubiquinone-10 + hydrogen sulfide + sulfite + 2 H(+) = ubiquinol-10 + thiosulfate</text>
        <dbReference type="Rhea" id="RHEA:38359"/>
        <dbReference type="ChEBI" id="CHEBI:15378"/>
        <dbReference type="ChEBI" id="CHEBI:17359"/>
        <dbReference type="ChEBI" id="CHEBI:29919"/>
        <dbReference type="ChEBI" id="CHEBI:33542"/>
        <dbReference type="ChEBI" id="CHEBI:46245"/>
        <dbReference type="ChEBI" id="CHEBI:64183"/>
    </reaction>
    <physiologicalReaction direction="left-to-right" evidence="9">
        <dbReference type="Rhea" id="RHEA:38360"/>
    </physiologicalReaction>
</comment>
<dbReference type="SMR" id="B0LD08"/>
<dbReference type="GO" id="GO:0070221">
    <property type="term" value="P:sulfide oxidation, using sulfide:quinone oxidoreductase"/>
    <property type="evidence" value="ECO:0007669"/>
    <property type="project" value="TreeGrafter"/>
</dbReference>
<dbReference type="GO" id="GO:0005743">
    <property type="term" value="C:mitochondrial inner membrane"/>
    <property type="evidence" value="ECO:0000304"/>
    <property type="project" value="Reactome"/>
</dbReference>
<dbReference type="InterPro" id="IPR023753">
    <property type="entry name" value="FAD/NAD-binding_dom"/>
</dbReference>
<evidence type="ECO:0000256" key="3">
    <source>
        <dbReference type="ARBA" id="ARBA00022630"/>
    </source>
</evidence>
<keyword evidence="8" id="KW-0496">Mitochondrion</keyword>
<dbReference type="InterPro" id="IPR015904">
    <property type="entry name" value="Sulphide_quinone_reductase"/>
</dbReference>
<comment type="function">
    <text evidence="12">Catalyzes the oxidation of hydrogen sulfide with the help of a quinone, such as ubiquinone-10, giving rise to thiosulfate and ultimately to sulfane (molecular sulfur) atoms. Requires an additional electron acceptor; can use sulfite, sulfide or cyanide (in vitro). It is believed the in vivo electron acceptor is glutathione.</text>
</comment>
<dbReference type="PANTHER" id="PTHR10632:SF2">
    <property type="entry name" value="SULFIDE:QUINONE OXIDOREDUCTASE, MITOCHONDRIAL"/>
    <property type="match status" value="1"/>
</dbReference>
<dbReference type="GO" id="GO:0071949">
    <property type="term" value="F:FAD binding"/>
    <property type="evidence" value="ECO:0007669"/>
    <property type="project" value="TreeGrafter"/>
</dbReference>
<comment type="similarity">
    <text evidence="13">Belongs to the SQRD family.</text>
</comment>
<evidence type="ECO:0000313" key="18">
    <source>
        <dbReference type="EMBL" id="ABV22505.1"/>
    </source>
</evidence>
<proteinExistence type="evidence at transcript level"/>
<comment type="catalytic activity">
    <reaction evidence="11">
        <text>a quinone + hydrogen sulfide + glutathione + H(+) = S-sulfanylglutathione + a quinol</text>
        <dbReference type="Rhea" id="RHEA:55156"/>
        <dbReference type="ChEBI" id="CHEBI:15378"/>
        <dbReference type="ChEBI" id="CHEBI:24646"/>
        <dbReference type="ChEBI" id="CHEBI:29919"/>
        <dbReference type="ChEBI" id="CHEBI:57925"/>
        <dbReference type="ChEBI" id="CHEBI:58905"/>
        <dbReference type="ChEBI" id="CHEBI:132124"/>
        <dbReference type="EC" id="1.8.5.8"/>
    </reaction>
    <physiologicalReaction direction="left-to-right" evidence="11">
        <dbReference type="Rhea" id="RHEA:55157"/>
    </physiologicalReaction>
</comment>
<evidence type="ECO:0000256" key="6">
    <source>
        <dbReference type="ARBA" id="ARBA00022946"/>
    </source>
</evidence>
<dbReference type="EC" id="1.8.5.8" evidence="14"/>
<dbReference type="FunFam" id="3.50.50.60:FF:000034">
    <property type="entry name" value="sulfide:quinone oxidoreductase, mitochondrial"/>
    <property type="match status" value="1"/>
</dbReference>
<evidence type="ECO:0000256" key="1">
    <source>
        <dbReference type="ARBA" id="ARBA00001974"/>
    </source>
</evidence>
<dbReference type="GO" id="GO:0070224">
    <property type="term" value="F:sulfide:quinone oxidoreductase activity"/>
    <property type="evidence" value="ECO:0007669"/>
    <property type="project" value="TreeGrafter"/>
</dbReference>
<name>B0LD08_AREMA</name>
<comment type="cofactor">
    <cofactor evidence="1">
        <name>FAD</name>
        <dbReference type="ChEBI" id="CHEBI:57692"/>
    </cofactor>
</comment>
<reference evidence="18" key="1">
    <citation type="journal article" date="2008" name="FEBS J.">
        <title>Sulfide : quinone oxidoreductase (SQR) from the lugworm Arenicola marina shows cyanide- and thioredoxin-dependent activity.</title>
        <authorList>
            <person name="Theissen U."/>
            <person name="Martin W."/>
        </authorList>
    </citation>
    <scope>NUCLEOTIDE SEQUENCE</scope>
</reference>
<feature type="domain" description="FAD/NAD(P)-binding" evidence="17">
    <location>
        <begin position="50"/>
        <end position="167"/>
    </location>
</feature>
<dbReference type="PANTHER" id="PTHR10632">
    <property type="entry name" value="SULFIDE:QUINONE OXIDOREDUCTASE"/>
    <property type="match status" value="1"/>
</dbReference>
<dbReference type="AlphaFoldDB" id="B0LD08"/>
<keyword evidence="3" id="KW-0285">Flavoprotein</keyword>
<dbReference type="Gene3D" id="3.50.50.60">
    <property type="entry name" value="FAD/NAD(P)-binding domain"/>
    <property type="match status" value="2"/>
</dbReference>
<protein>
    <recommendedName>
        <fullName evidence="15">Sulfide:quinone oxidoreductase, mitochondrial</fullName>
        <ecNumber evidence="14">1.8.5.8</ecNumber>
    </recommendedName>
    <alternativeName>
        <fullName evidence="16">Sulfide quinone oxidoreductase</fullName>
    </alternativeName>
</protein>
<dbReference type="Pfam" id="PF07992">
    <property type="entry name" value="Pyr_redox_2"/>
    <property type="match status" value="1"/>
</dbReference>
<evidence type="ECO:0000256" key="15">
    <source>
        <dbReference type="ARBA" id="ARBA00070160"/>
    </source>
</evidence>
<sequence length="458" mass="50991">MASRKVSLVLTGRVLMCQQLPAQAARAAVAPHVASFSSSAPLETAKKMNYKMVVVGGGTGGCAAAHMFSRKLGKGNVAVIEPADTHYYQPLWTLVGGGLRKLDQSAQPMNKVLPGACDWIKDSAVQFDPDNNTVFTKHGYEVKYDFLVCAMGLQLNYHLIKGLPEAFDVDPSLCSNYWDKTVIKTRPAMEAVTEGNVIFTFPNSPIKCAGAPQKIMYLTEEYLRQSGKRDKTNVIYNTSLGVVFGVKKYAEALTKIVQERNIQVNFRHNLIEVRPDKKEAVFEHLDTKEQKVFDYAMLHVVPPMSTPEALWNSPLVNESGYVTVKRETLQHTKYPNVFGIGDNTDIPTAKTAAAVASQTGILKKNLAAAMNGHEIAGKQYDGYTSCPLVTSKNTVIMAEFDWDGQPLETFPINQAKERRTMFHFKADIFPQMYWHMLIKGYWHGPGLFRKAMHLGMSR</sequence>
<evidence type="ECO:0000256" key="13">
    <source>
        <dbReference type="ARBA" id="ARBA00060891"/>
    </source>
</evidence>
<evidence type="ECO:0000256" key="12">
    <source>
        <dbReference type="ARBA" id="ARBA00059167"/>
    </source>
</evidence>
<dbReference type="BRENDA" id="1.8.5.8">
    <property type="organism ID" value="417"/>
</dbReference>
<evidence type="ECO:0000256" key="7">
    <source>
        <dbReference type="ARBA" id="ARBA00023002"/>
    </source>
</evidence>
<keyword evidence="7" id="KW-0560">Oxidoreductase</keyword>
<evidence type="ECO:0000256" key="4">
    <source>
        <dbReference type="ARBA" id="ARBA00022719"/>
    </source>
</evidence>
<evidence type="ECO:0000256" key="14">
    <source>
        <dbReference type="ARBA" id="ARBA00066447"/>
    </source>
</evidence>
<organism evidence="18">
    <name type="scientific">Arenicola marina</name>
    <name type="common">Lugworm</name>
    <name type="synonym">Lumbricus marinus</name>
    <dbReference type="NCBI Taxonomy" id="6344"/>
    <lineage>
        <taxon>Eukaryota</taxon>
        <taxon>Metazoa</taxon>
        <taxon>Spiralia</taxon>
        <taxon>Lophotrochozoa</taxon>
        <taxon>Annelida</taxon>
        <taxon>Polychaeta</taxon>
        <taxon>Sedentaria</taxon>
        <taxon>Scolecida</taxon>
        <taxon>Arenicolidae</taxon>
        <taxon>Arenicola</taxon>
    </lineage>
</organism>
<evidence type="ECO:0000256" key="9">
    <source>
        <dbReference type="ARBA" id="ARBA00051038"/>
    </source>
</evidence>
<dbReference type="InterPro" id="IPR036188">
    <property type="entry name" value="FAD/NAD-bd_sf"/>
</dbReference>
<dbReference type="GO" id="GO:0106436">
    <property type="term" value="F:glutathione-dependent sulfide quinone oxidoreductase activity"/>
    <property type="evidence" value="ECO:0007669"/>
    <property type="project" value="UniProtKB-EC"/>
</dbReference>
<evidence type="ECO:0000256" key="8">
    <source>
        <dbReference type="ARBA" id="ARBA00023128"/>
    </source>
</evidence>
<evidence type="ECO:0000256" key="10">
    <source>
        <dbReference type="ARBA" id="ARBA00052810"/>
    </source>
</evidence>
<dbReference type="SUPFAM" id="SSF51905">
    <property type="entry name" value="FAD/NAD(P)-binding domain"/>
    <property type="match status" value="1"/>
</dbReference>
<keyword evidence="5" id="KW-0274">FAD</keyword>
<evidence type="ECO:0000256" key="2">
    <source>
        <dbReference type="ARBA" id="ARBA00004173"/>
    </source>
</evidence>